<name>A0ABD4T175_9CYAN</name>
<gene>
    <name evidence="1" type="ORF">QQ91_0006080</name>
</gene>
<dbReference type="AlphaFoldDB" id="A0ABD4T175"/>
<keyword evidence="2" id="KW-1185">Reference proteome</keyword>
<accession>A0ABD4T175</accession>
<organism evidence="1 2">
    <name type="scientific">Lyngbya confervoides BDU141951</name>
    <dbReference type="NCBI Taxonomy" id="1574623"/>
    <lineage>
        <taxon>Bacteria</taxon>
        <taxon>Bacillati</taxon>
        <taxon>Cyanobacteriota</taxon>
        <taxon>Cyanophyceae</taxon>
        <taxon>Oscillatoriophycideae</taxon>
        <taxon>Oscillatoriales</taxon>
        <taxon>Microcoleaceae</taxon>
        <taxon>Lyngbya</taxon>
    </lineage>
</organism>
<comment type="caution">
    <text evidence="1">The sequence shown here is derived from an EMBL/GenBank/DDBJ whole genome shotgun (WGS) entry which is preliminary data.</text>
</comment>
<reference evidence="1 2" key="1">
    <citation type="journal article" date="2015" name="Genome Announc.">
        <title>Draft Genome Sequence of Filamentous Marine Cyanobacterium Lyngbya confervoides Strain BDU141951.</title>
        <authorList>
            <person name="Chandrababunaidu M.M."/>
            <person name="Sen D."/>
            <person name="Tripathy S."/>
        </authorList>
    </citation>
    <scope>NUCLEOTIDE SEQUENCE [LARGE SCALE GENOMIC DNA]</scope>
    <source>
        <strain evidence="1 2">BDU141951</strain>
    </source>
</reference>
<protein>
    <submittedName>
        <fullName evidence="1">IS256 family transposase</fullName>
    </submittedName>
</protein>
<evidence type="ECO:0000313" key="2">
    <source>
        <dbReference type="Proteomes" id="UP000031561"/>
    </source>
</evidence>
<feature type="non-terminal residue" evidence="1">
    <location>
        <position position="65"/>
    </location>
</feature>
<sequence>MPRKKQQPNRVDELLDQLLAEDYSPEAILGESGLLKQLTKRLVERALDGELNHHLQQDSSDSRKN</sequence>
<proteinExistence type="predicted"/>
<dbReference type="Proteomes" id="UP000031561">
    <property type="component" value="Unassembled WGS sequence"/>
</dbReference>
<dbReference type="EMBL" id="JTHE03000038">
    <property type="protein sequence ID" value="MCM1982396.1"/>
    <property type="molecule type" value="Genomic_DNA"/>
</dbReference>
<evidence type="ECO:0000313" key="1">
    <source>
        <dbReference type="EMBL" id="MCM1982396.1"/>
    </source>
</evidence>